<name>A0A1D1Y430_9ARAE</name>
<evidence type="ECO:0000313" key="3">
    <source>
        <dbReference type="EMBL" id="JAT49400.1"/>
    </source>
</evidence>
<feature type="chain" id="PRO_5008899908" evidence="2">
    <location>
        <begin position="26"/>
        <end position="136"/>
    </location>
</feature>
<protein>
    <submittedName>
        <fullName evidence="3">Uncharacterized protein</fullName>
    </submittedName>
</protein>
<dbReference type="EMBL" id="GDJX01018536">
    <property type="protein sequence ID" value="JAT49400.1"/>
    <property type="molecule type" value="Transcribed_RNA"/>
</dbReference>
<sequence>MRVISLFAFILVSTTLLSESHHAGAIGVDSSSHGLVYGGRVVRRYGALYRRLQERAIDPKGQDAKEAVGIPTKAKPSTPENKIPDKVPENNNNNKTPDKTPGNNNKTPENKAPTLGNENKVPANRPTASPAPPAPP</sequence>
<dbReference type="AlphaFoldDB" id="A0A1D1Y430"/>
<feature type="signal peptide" evidence="2">
    <location>
        <begin position="1"/>
        <end position="25"/>
    </location>
</feature>
<feature type="non-terminal residue" evidence="3">
    <location>
        <position position="136"/>
    </location>
</feature>
<feature type="compositionally biased region" description="Low complexity" evidence="1">
    <location>
        <begin position="90"/>
        <end position="107"/>
    </location>
</feature>
<feature type="compositionally biased region" description="Basic and acidic residues" evidence="1">
    <location>
        <begin position="55"/>
        <end position="66"/>
    </location>
</feature>
<reference evidence="3" key="1">
    <citation type="submission" date="2015-07" db="EMBL/GenBank/DDBJ databases">
        <title>Transcriptome Assembly of Anthurium amnicola.</title>
        <authorList>
            <person name="Suzuki J."/>
        </authorList>
    </citation>
    <scope>NUCLEOTIDE SEQUENCE</scope>
</reference>
<organism evidence="3">
    <name type="scientific">Anthurium amnicola</name>
    <dbReference type="NCBI Taxonomy" id="1678845"/>
    <lineage>
        <taxon>Eukaryota</taxon>
        <taxon>Viridiplantae</taxon>
        <taxon>Streptophyta</taxon>
        <taxon>Embryophyta</taxon>
        <taxon>Tracheophyta</taxon>
        <taxon>Spermatophyta</taxon>
        <taxon>Magnoliopsida</taxon>
        <taxon>Liliopsida</taxon>
        <taxon>Araceae</taxon>
        <taxon>Pothoideae</taxon>
        <taxon>Potheae</taxon>
        <taxon>Anthurium</taxon>
    </lineage>
</organism>
<evidence type="ECO:0000256" key="2">
    <source>
        <dbReference type="SAM" id="SignalP"/>
    </source>
</evidence>
<evidence type="ECO:0000256" key="1">
    <source>
        <dbReference type="SAM" id="MobiDB-lite"/>
    </source>
</evidence>
<proteinExistence type="predicted"/>
<accession>A0A1D1Y430</accession>
<feature type="region of interest" description="Disordered" evidence="1">
    <location>
        <begin position="55"/>
        <end position="136"/>
    </location>
</feature>
<gene>
    <name evidence="3" type="ORF">g.18854</name>
</gene>
<keyword evidence="2" id="KW-0732">Signal</keyword>